<dbReference type="CDD" id="cd00082">
    <property type="entry name" value="HisKA"/>
    <property type="match status" value="1"/>
</dbReference>
<dbReference type="InterPro" id="IPR001789">
    <property type="entry name" value="Sig_transdc_resp-reg_receiver"/>
</dbReference>
<dbReference type="SMART" id="SM00387">
    <property type="entry name" value="HATPase_c"/>
    <property type="match status" value="1"/>
</dbReference>
<dbReference type="InterPro" id="IPR003661">
    <property type="entry name" value="HisK_dim/P_dom"/>
</dbReference>
<evidence type="ECO:0000259" key="8">
    <source>
        <dbReference type="PROSITE" id="PS50110"/>
    </source>
</evidence>
<dbReference type="AlphaFoldDB" id="A0A2S7X4G2"/>
<dbReference type="PROSITE" id="PS50110">
    <property type="entry name" value="RESPONSE_REGULATORY"/>
    <property type="match status" value="1"/>
</dbReference>
<dbReference type="Gene3D" id="1.10.287.130">
    <property type="match status" value="1"/>
</dbReference>
<dbReference type="InterPro" id="IPR036097">
    <property type="entry name" value="HisK_dim/P_sf"/>
</dbReference>
<evidence type="ECO:0000256" key="6">
    <source>
        <dbReference type="SAM" id="Coils"/>
    </source>
</evidence>
<dbReference type="OrthoDB" id="9810730at2"/>
<dbReference type="Pfam" id="PF02518">
    <property type="entry name" value="HATPase_c"/>
    <property type="match status" value="1"/>
</dbReference>
<dbReference type="EC" id="2.7.13.3" evidence="2"/>
<dbReference type="SMART" id="SM00388">
    <property type="entry name" value="HisKA"/>
    <property type="match status" value="1"/>
</dbReference>
<dbReference type="Pfam" id="PF00072">
    <property type="entry name" value="Response_reg"/>
    <property type="match status" value="1"/>
</dbReference>
<keyword evidence="4" id="KW-0902">Two-component regulatory system</keyword>
<feature type="coiled-coil region" evidence="6">
    <location>
        <begin position="7"/>
        <end position="34"/>
    </location>
</feature>
<dbReference type="EMBL" id="MSCO01000002">
    <property type="protein sequence ID" value="PQJ85083.1"/>
    <property type="molecule type" value="Genomic_DNA"/>
</dbReference>
<dbReference type="InterPro" id="IPR005467">
    <property type="entry name" value="His_kinase_dom"/>
</dbReference>
<evidence type="ECO:0000313" key="10">
    <source>
        <dbReference type="Proteomes" id="UP000239263"/>
    </source>
</evidence>
<keyword evidence="3 5" id="KW-0597">Phosphoprotein</keyword>
<sequence>MDNDKMVELLNRKVQREKAARKAAEILLEQKSRELFTAKQLVEETLLIVQEKAEKDVVLLQFKGYLDAILLDYNQAFLQEEPSSILLQRLLDDLVSIDGIATLRLTIFPEFNLHRHLQSVLISGDTVLCDDELEHSSAEFNWSLSGSHIIVYLHHKNERCGSLQFTFNNPPSKTWHQTIEKQCRLFSEMLSAAFIRQQLLEKTMIEKQRAENSEQSTRDFVAMINHELRTPLNGLLGSAELMEDTKITSYQKTLLTTIHQSGEMLRVIINDLLDFSKMNAGMLQLTSIQFEPAILIQTIKHMFAHQIEEKRLSFVVDIENTLPTELWGDVDRIQQILVNLIGNAIKFTKEGEIVFSISWNEGALHFTVSDSGCGIPLEKQSTLFDPFTQVDNSSQRQFEGTGLGLSICKSLVDKMEGELTLKSELGKGAVFTAIIPLIVASKKTVKSKECIDCSHSIGGLSVLAVEDIKMNQVILNMMLAKVNIQPDFANDGQEALAFLEQKEVDVILMDCRMPIMDGFETTKRLREQGYSKPIIALTAGTTSTEVDSCMNAGMDDILHKPYKAKELEKMLMKWSCSSFSGNDRL</sequence>
<keyword evidence="9" id="KW-0418">Kinase</keyword>
<evidence type="ECO:0000313" key="9">
    <source>
        <dbReference type="EMBL" id="PQJ85083.1"/>
    </source>
</evidence>
<comment type="caution">
    <text evidence="9">The sequence shown here is derived from an EMBL/GenBank/DDBJ whole genome shotgun (WGS) entry which is preliminary data.</text>
</comment>
<evidence type="ECO:0000256" key="1">
    <source>
        <dbReference type="ARBA" id="ARBA00000085"/>
    </source>
</evidence>
<dbReference type="Gene3D" id="3.40.50.2300">
    <property type="match status" value="1"/>
</dbReference>
<dbReference type="InterPro" id="IPR004358">
    <property type="entry name" value="Sig_transdc_His_kin-like_C"/>
</dbReference>
<keyword evidence="6" id="KW-0175">Coiled coil</keyword>
<comment type="catalytic activity">
    <reaction evidence="1">
        <text>ATP + protein L-histidine = ADP + protein N-phospho-L-histidine.</text>
        <dbReference type="EC" id="2.7.13.3"/>
    </reaction>
</comment>
<evidence type="ECO:0000256" key="4">
    <source>
        <dbReference type="ARBA" id="ARBA00023012"/>
    </source>
</evidence>
<dbReference type="Proteomes" id="UP000239263">
    <property type="component" value="Unassembled WGS sequence"/>
</dbReference>
<dbReference type="Gene3D" id="3.30.565.10">
    <property type="entry name" value="Histidine kinase-like ATPase, C-terminal domain"/>
    <property type="match status" value="1"/>
</dbReference>
<dbReference type="PANTHER" id="PTHR45339:SF1">
    <property type="entry name" value="HYBRID SIGNAL TRANSDUCTION HISTIDINE KINASE J"/>
    <property type="match status" value="1"/>
</dbReference>
<feature type="domain" description="Histidine kinase" evidence="7">
    <location>
        <begin position="223"/>
        <end position="439"/>
    </location>
</feature>
<gene>
    <name evidence="9" type="ORF">BTO22_16540</name>
</gene>
<accession>A0A2S7X4G2</accession>
<evidence type="ECO:0000259" key="7">
    <source>
        <dbReference type="PROSITE" id="PS50109"/>
    </source>
</evidence>
<dbReference type="InterPro" id="IPR003594">
    <property type="entry name" value="HATPase_dom"/>
</dbReference>
<dbReference type="RefSeq" id="WP_105056446.1">
    <property type="nucleotide sequence ID" value="NZ_CAWNRT010000002.1"/>
</dbReference>
<dbReference type="PANTHER" id="PTHR45339">
    <property type="entry name" value="HYBRID SIGNAL TRANSDUCTION HISTIDINE KINASE J"/>
    <property type="match status" value="1"/>
</dbReference>
<dbReference type="SUPFAM" id="SSF47384">
    <property type="entry name" value="Homodimeric domain of signal transducing histidine kinase"/>
    <property type="match status" value="1"/>
</dbReference>
<dbReference type="FunFam" id="3.30.565.10:FF:000010">
    <property type="entry name" value="Sensor histidine kinase RcsC"/>
    <property type="match status" value="1"/>
</dbReference>
<dbReference type="PROSITE" id="PS50109">
    <property type="entry name" value="HIS_KIN"/>
    <property type="match status" value="1"/>
</dbReference>
<dbReference type="CDD" id="cd17546">
    <property type="entry name" value="REC_hyHK_CKI1_RcsC-like"/>
    <property type="match status" value="1"/>
</dbReference>
<dbReference type="GO" id="GO:0000155">
    <property type="term" value="F:phosphorelay sensor kinase activity"/>
    <property type="evidence" value="ECO:0007669"/>
    <property type="project" value="InterPro"/>
</dbReference>
<feature type="modified residue" description="4-aspartylphosphate" evidence="5">
    <location>
        <position position="510"/>
    </location>
</feature>
<dbReference type="PRINTS" id="PR00344">
    <property type="entry name" value="BCTRLSENSOR"/>
</dbReference>
<dbReference type="InterPro" id="IPR011006">
    <property type="entry name" value="CheY-like_superfamily"/>
</dbReference>
<dbReference type="SUPFAM" id="SSF52172">
    <property type="entry name" value="CheY-like"/>
    <property type="match status" value="1"/>
</dbReference>
<evidence type="ECO:0000256" key="3">
    <source>
        <dbReference type="ARBA" id="ARBA00022553"/>
    </source>
</evidence>
<protein>
    <recommendedName>
        <fullName evidence="2">histidine kinase</fullName>
        <ecNumber evidence="2">2.7.13.3</ecNumber>
    </recommendedName>
</protein>
<reference evidence="9 10" key="1">
    <citation type="submission" date="2016-12" db="EMBL/GenBank/DDBJ databases">
        <title>Diversity of luminous bacteria.</title>
        <authorList>
            <person name="Yoshizawa S."/>
            <person name="Kogure K."/>
        </authorList>
    </citation>
    <scope>NUCLEOTIDE SEQUENCE [LARGE SCALE GENOMIC DNA]</scope>
    <source>
        <strain evidence="9 10">ATCC 33715</strain>
    </source>
</reference>
<dbReference type="CDD" id="cd16922">
    <property type="entry name" value="HATPase_EvgS-ArcB-TorS-like"/>
    <property type="match status" value="1"/>
</dbReference>
<organism evidence="9 10">
    <name type="scientific">Aliivibrio sifiae</name>
    <dbReference type="NCBI Taxonomy" id="566293"/>
    <lineage>
        <taxon>Bacteria</taxon>
        <taxon>Pseudomonadati</taxon>
        <taxon>Pseudomonadota</taxon>
        <taxon>Gammaproteobacteria</taxon>
        <taxon>Vibrionales</taxon>
        <taxon>Vibrionaceae</taxon>
        <taxon>Aliivibrio</taxon>
    </lineage>
</organism>
<dbReference type="SMART" id="SM00448">
    <property type="entry name" value="REC"/>
    <property type="match status" value="1"/>
</dbReference>
<dbReference type="InterPro" id="IPR036890">
    <property type="entry name" value="HATPase_C_sf"/>
</dbReference>
<proteinExistence type="predicted"/>
<dbReference type="SUPFAM" id="SSF55874">
    <property type="entry name" value="ATPase domain of HSP90 chaperone/DNA topoisomerase II/histidine kinase"/>
    <property type="match status" value="1"/>
</dbReference>
<keyword evidence="9" id="KW-0808">Transferase</keyword>
<evidence type="ECO:0000256" key="5">
    <source>
        <dbReference type="PROSITE-ProRule" id="PRU00169"/>
    </source>
</evidence>
<feature type="domain" description="Response regulatory" evidence="8">
    <location>
        <begin position="461"/>
        <end position="575"/>
    </location>
</feature>
<evidence type="ECO:0000256" key="2">
    <source>
        <dbReference type="ARBA" id="ARBA00012438"/>
    </source>
</evidence>
<dbReference type="Pfam" id="PF00512">
    <property type="entry name" value="HisKA"/>
    <property type="match status" value="1"/>
</dbReference>
<name>A0A2S7X4G2_9GAMM</name>